<proteinExistence type="predicted"/>
<name>A0A0K6G212_9AGAM</name>
<accession>A0A0K6G212</accession>
<evidence type="ECO:0000256" key="1">
    <source>
        <dbReference type="RuleBase" id="RU410713"/>
    </source>
</evidence>
<dbReference type="GO" id="GO:0032182">
    <property type="term" value="F:ubiquitin-like protein binding"/>
    <property type="evidence" value="ECO:0007669"/>
    <property type="project" value="TreeGrafter"/>
</dbReference>
<dbReference type="GO" id="GO:0031624">
    <property type="term" value="F:ubiquitin conjugating enzyme binding"/>
    <property type="evidence" value="ECO:0007669"/>
    <property type="project" value="TreeGrafter"/>
</dbReference>
<reference evidence="4 5" key="1">
    <citation type="submission" date="2015-07" db="EMBL/GenBank/DDBJ databases">
        <authorList>
            <person name="Noorani M."/>
        </authorList>
    </citation>
    <scope>NUCLEOTIDE SEQUENCE [LARGE SCALE GENOMIC DNA]</scope>
    <source>
        <strain evidence="4">BBA 69670</strain>
    </source>
</reference>
<evidence type="ECO:0000259" key="3">
    <source>
        <dbReference type="PROSITE" id="PS51229"/>
    </source>
</evidence>
<dbReference type="InterPro" id="IPR042460">
    <property type="entry name" value="DCN1-like_PONY"/>
</dbReference>
<dbReference type="PANTHER" id="PTHR12281">
    <property type="entry name" value="RP42 RELATED"/>
    <property type="match status" value="1"/>
</dbReference>
<dbReference type="InterPro" id="IPR014764">
    <property type="entry name" value="DCN-prot"/>
</dbReference>
<feature type="region of interest" description="Disordered" evidence="2">
    <location>
        <begin position="1"/>
        <end position="50"/>
    </location>
</feature>
<dbReference type="AlphaFoldDB" id="A0A0K6G212"/>
<comment type="function">
    <text evidence="1">Neddylation of cullins play an essential role in the regulation of SCF-type complexes activity.</text>
</comment>
<dbReference type="Gene3D" id="1.10.238.10">
    <property type="entry name" value="EF-hand"/>
    <property type="match status" value="1"/>
</dbReference>
<feature type="compositionally biased region" description="Basic and acidic residues" evidence="2">
    <location>
        <begin position="1"/>
        <end position="28"/>
    </location>
</feature>
<dbReference type="GO" id="GO:0097602">
    <property type="term" value="F:cullin family protein binding"/>
    <property type="evidence" value="ECO:0007669"/>
    <property type="project" value="TreeGrafter"/>
</dbReference>
<organism evidence="4 5">
    <name type="scientific">Rhizoctonia solani</name>
    <dbReference type="NCBI Taxonomy" id="456999"/>
    <lineage>
        <taxon>Eukaryota</taxon>
        <taxon>Fungi</taxon>
        <taxon>Dikarya</taxon>
        <taxon>Basidiomycota</taxon>
        <taxon>Agaricomycotina</taxon>
        <taxon>Agaricomycetes</taxon>
        <taxon>Cantharellales</taxon>
        <taxon>Ceratobasidiaceae</taxon>
        <taxon>Rhizoctonia</taxon>
    </lineage>
</organism>
<keyword evidence="5" id="KW-1185">Reference proteome</keyword>
<dbReference type="Proteomes" id="UP000044841">
    <property type="component" value="Unassembled WGS sequence"/>
</dbReference>
<dbReference type="InterPro" id="IPR005176">
    <property type="entry name" value="PONY_dom"/>
</dbReference>
<feature type="domain" description="DCUN1" evidence="3">
    <location>
        <begin position="54"/>
        <end position="278"/>
    </location>
</feature>
<dbReference type="PROSITE" id="PS51229">
    <property type="entry name" value="DCUN1"/>
    <property type="match status" value="1"/>
</dbReference>
<dbReference type="GO" id="GO:0000151">
    <property type="term" value="C:ubiquitin ligase complex"/>
    <property type="evidence" value="ECO:0007669"/>
    <property type="project" value="TreeGrafter"/>
</dbReference>
<sequence length="449" mass="49865">MPPKRKAAEPATERTTKTRRANAKEAKSTKPAPATKRGAKENTKTTSGLDPATFTLERVQAMFDKYMDEDDSNIIGAEQMERLCTDASVPMDGALPLLIAWSVNAKTLGTITRAEFTDWFGKLKIDTPQKMALMASDLNSLFFGCNIAEQASRMSLANNGHGVDSYDCTQLRSYQRNAESAYSKFYSFCFVLVKPPQSRNIDMETATAFWSVILAPKYPIAGELLDFINEKGTYKAVTKDLWGMMLEFCRTVQPDLSGYDEEEAAWPTLLDDFIEWKKAKSTGQNGDALPMRVASIGSHSLPRFNLGTPSVGLDSGSQELRIGGSWKDNLIHLGAAELNLSSTVTFTPSPLITMDEISPSSTNGYLNSRIDLRRRRRAFAVAPDGIAPPSITLQLCKDTALKPRDMDPLALREEFEHALVQNRRLKEAVATRRLRKGRKKKETKANSTR</sequence>
<dbReference type="GO" id="GO:0045116">
    <property type="term" value="P:protein neddylation"/>
    <property type="evidence" value="ECO:0007669"/>
    <property type="project" value="TreeGrafter"/>
</dbReference>
<gene>
    <name evidence="4" type="ORF">RSOLAG22IIIB_01060</name>
</gene>
<evidence type="ECO:0000313" key="5">
    <source>
        <dbReference type="Proteomes" id="UP000044841"/>
    </source>
</evidence>
<evidence type="ECO:0000256" key="2">
    <source>
        <dbReference type="SAM" id="MobiDB-lite"/>
    </source>
</evidence>
<dbReference type="EMBL" id="CYGV01001289">
    <property type="protein sequence ID" value="CUA72393.1"/>
    <property type="molecule type" value="Genomic_DNA"/>
</dbReference>
<dbReference type="Gene3D" id="1.10.238.200">
    <property type="entry name" value="Cullin, PONY binding domain"/>
    <property type="match status" value="1"/>
</dbReference>
<dbReference type="Pfam" id="PF03556">
    <property type="entry name" value="Cullin_binding"/>
    <property type="match status" value="1"/>
</dbReference>
<evidence type="ECO:0000313" key="4">
    <source>
        <dbReference type="EMBL" id="CUA72393.1"/>
    </source>
</evidence>
<protein>
    <recommendedName>
        <fullName evidence="1">Defective in cullin neddylation protein</fullName>
    </recommendedName>
</protein>